<reference evidence="1" key="1">
    <citation type="journal article" date="2020" name="Nature">
        <title>Giant virus diversity and host interactions through global metagenomics.</title>
        <authorList>
            <person name="Schulz F."/>
            <person name="Roux S."/>
            <person name="Paez-Espino D."/>
            <person name="Jungbluth S."/>
            <person name="Walsh D.A."/>
            <person name="Denef V.J."/>
            <person name="McMahon K.D."/>
            <person name="Konstantinidis K.T."/>
            <person name="Eloe-Fadrosh E.A."/>
            <person name="Kyrpides N.C."/>
            <person name="Woyke T."/>
        </authorList>
    </citation>
    <scope>NUCLEOTIDE SEQUENCE</scope>
    <source>
        <strain evidence="1">GVMAG-S-3300013014-136</strain>
    </source>
</reference>
<name>A0A6C0KRB7_9ZZZZ</name>
<protein>
    <recommendedName>
        <fullName evidence="2">Ankyrin repeat protein</fullName>
    </recommendedName>
</protein>
<evidence type="ECO:0000313" key="1">
    <source>
        <dbReference type="EMBL" id="QHU20159.1"/>
    </source>
</evidence>
<dbReference type="AlphaFoldDB" id="A0A6C0KRB7"/>
<organism evidence="1">
    <name type="scientific">viral metagenome</name>
    <dbReference type="NCBI Taxonomy" id="1070528"/>
    <lineage>
        <taxon>unclassified sequences</taxon>
        <taxon>metagenomes</taxon>
        <taxon>organismal metagenomes</taxon>
    </lineage>
</organism>
<sequence>MLYNASSIYKSLIEDKKVTDIIYELNCHAHRVTEKFKQLVDALFAFEEVDNEINRVSGRYKLDGSYYISALLFYVATKGWKEPIQYLINNGADIRLIVLYDDYCTRDKLNENVAHFFDIKVFLKF</sequence>
<accession>A0A6C0KRB7</accession>
<evidence type="ECO:0008006" key="2">
    <source>
        <dbReference type="Google" id="ProtNLM"/>
    </source>
</evidence>
<dbReference type="EMBL" id="MN740962">
    <property type="protein sequence ID" value="QHU20159.1"/>
    <property type="molecule type" value="Genomic_DNA"/>
</dbReference>
<proteinExistence type="predicted"/>